<dbReference type="HAMAP" id="MF_03012">
    <property type="entry name" value="eIF3m"/>
    <property type="match status" value="1"/>
</dbReference>
<keyword evidence="4 5" id="KW-0648">Protein biosynthesis</keyword>
<dbReference type="PANTHER" id="PTHR15350:SF2">
    <property type="entry name" value="EUKARYOTIC TRANSLATION INITIATION FACTOR 3 SUBUNIT M"/>
    <property type="match status" value="1"/>
</dbReference>
<gene>
    <name evidence="7" type="ORF">CPB83DRAFT_843726</name>
</gene>
<evidence type="ECO:0000256" key="2">
    <source>
        <dbReference type="ARBA" id="ARBA00022490"/>
    </source>
</evidence>
<comment type="subunit">
    <text evidence="5">Component of the eukaryotic translation initiation factor 3 (eIF-3) complex.</text>
</comment>
<dbReference type="GO" id="GO:0001732">
    <property type="term" value="P:formation of cytoplasmic translation initiation complex"/>
    <property type="evidence" value="ECO:0007669"/>
    <property type="project" value="UniProtKB-UniRule"/>
</dbReference>
<protein>
    <recommendedName>
        <fullName evidence="5">Eukaryotic translation initiation factor 3 subunit M</fullName>
        <shortName evidence="5">eIF3m</shortName>
    </recommendedName>
</protein>
<dbReference type="PROSITE" id="PS50250">
    <property type="entry name" value="PCI"/>
    <property type="match status" value="1"/>
</dbReference>
<dbReference type="SMART" id="SM00088">
    <property type="entry name" value="PINT"/>
    <property type="match status" value="1"/>
</dbReference>
<keyword evidence="3 5" id="KW-0396">Initiation factor</keyword>
<keyword evidence="2 5" id="KW-0963">Cytoplasm</keyword>
<dbReference type="InterPro" id="IPR000717">
    <property type="entry name" value="PCI_dom"/>
</dbReference>
<dbReference type="InterPro" id="IPR027528">
    <property type="entry name" value="eIF3m"/>
</dbReference>
<dbReference type="GO" id="GO:0003743">
    <property type="term" value="F:translation initiation factor activity"/>
    <property type="evidence" value="ECO:0007669"/>
    <property type="project" value="UniProtKB-UniRule"/>
</dbReference>
<evidence type="ECO:0000313" key="8">
    <source>
        <dbReference type="Proteomes" id="UP000807306"/>
    </source>
</evidence>
<organism evidence="7 8">
    <name type="scientific">Crepidotus variabilis</name>
    <dbReference type="NCBI Taxonomy" id="179855"/>
    <lineage>
        <taxon>Eukaryota</taxon>
        <taxon>Fungi</taxon>
        <taxon>Dikarya</taxon>
        <taxon>Basidiomycota</taxon>
        <taxon>Agaricomycotina</taxon>
        <taxon>Agaricomycetes</taxon>
        <taxon>Agaricomycetidae</taxon>
        <taxon>Agaricales</taxon>
        <taxon>Agaricineae</taxon>
        <taxon>Crepidotaceae</taxon>
        <taxon>Crepidotus</taxon>
    </lineage>
</organism>
<keyword evidence="8" id="KW-1185">Reference proteome</keyword>
<evidence type="ECO:0000256" key="1">
    <source>
        <dbReference type="ARBA" id="ARBA00008482"/>
    </source>
</evidence>
<comment type="similarity">
    <text evidence="5">Belongs to the eIF-3 subunit M family.</text>
</comment>
<evidence type="ECO:0000259" key="6">
    <source>
        <dbReference type="PROSITE" id="PS50250"/>
    </source>
</evidence>
<dbReference type="GO" id="GO:0033290">
    <property type="term" value="C:eukaryotic 48S preinitiation complex"/>
    <property type="evidence" value="ECO:0007669"/>
    <property type="project" value="UniProtKB-UniRule"/>
</dbReference>
<dbReference type="GO" id="GO:0016282">
    <property type="term" value="C:eukaryotic 43S preinitiation complex"/>
    <property type="evidence" value="ECO:0007669"/>
    <property type="project" value="UniProtKB-UniRule"/>
</dbReference>
<comment type="function">
    <text evidence="5">Component of the eukaryotic translation initiation factor 3 (eIF-3) complex, which is involved in protein synthesis of a specialized repertoire of mRNAs and, together with other initiation factors, stimulates binding of mRNA and methionyl-tRNAi to the 40S ribosome. The eIF-3 complex specifically targets and initiates translation of a subset of mRNAs involved in cell proliferation.</text>
</comment>
<comment type="subcellular location">
    <subcellularLocation>
        <location evidence="5">Cytoplasm</location>
    </subcellularLocation>
</comment>
<name>A0A9P6ET26_9AGAR</name>
<dbReference type="EMBL" id="MU157826">
    <property type="protein sequence ID" value="KAF9534129.1"/>
    <property type="molecule type" value="Genomic_DNA"/>
</dbReference>
<dbReference type="GO" id="GO:0071541">
    <property type="term" value="C:eukaryotic translation initiation factor 3 complex, eIF3m"/>
    <property type="evidence" value="ECO:0007669"/>
    <property type="project" value="UniProtKB-UniRule"/>
</dbReference>
<comment type="similarity">
    <text evidence="1">Belongs to the CSN7/EIF3M family. CSN7 subfamily.</text>
</comment>
<dbReference type="Pfam" id="PF18005">
    <property type="entry name" value="eIF3m_C_helix"/>
    <property type="match status" value="1"/>
</dbReference>
<evidence type="ECO:0000256" key="4">
    <source>
        <dbReference type="ARBA" id="ARBA00022917"/>
    </source>
</evidence>
<dbReference type="Pfam" id="PF01399">
    <property type="entry name" value="PCI"/>
    <property type="match status" value="1"/>
</dbReference>
<evidence type="ECO:0000313" key="7">
    <source>
        <dbReference type="EMBL" id="KAF9534129.1"/>
    </source>
</evidence>
<dbReference type="OrthoDB" id="10267031at2759"/>
<dbReference type="AlphaFoldDB" id="A0A9P6ET26"/>
<dbReference type="PANTHER" id="PTHR15350">
    <property type="entry name" value="COP9 SIGNALOSOME COMPLEX SUBUNIT 7/DENDRITIC CELL PROTEIN GA17"/>
    <property type="match status" value="1"/>
</dbReference>
<reference evidence="7" key="1">
    <citation type="submission" date="2020-11" db="EMBL/GenBank/DDBJ databases">
        <authorList>
            <consortium name="DOE Joint Genome Institute"/>
            <person name="Ahrendt S."/>
            <person name="Riley R."/>
            <person name="Andreopoulos W."/>
            <person name="Labutti K."/>
            <person name="Pangilinan J."/>
            <person name="Ruiz-Duenas F.J."/>
            <person name="Barrasa J.M."/>
            <person name="Sanchez-Garcia M."/>
            <person name="Camarero S."/>
            <person name="Miyauchi S."/>
            <person name="Serrano A."/>
            <person name="Linde D."/>
            <person name="Babiker R."/>
            <person name="Drula E."/>
            <person name="Ayuso-Fernandez I."/>
            <person name="Pacheco R."/>
            <person name="Padilla G."/>
            <person name="Ferreira P."/>
            <person name="Barriuso J."/>
            <person name="Kellner H."/>
            <person name="Castanera R."/>
            <person name="Alfaro M."/>
            <person name="Ramirez L."/>
            <person name="Pisabarro A.G."/>
            <person name="Kuo A."/>
            <person name="Tritt A."/>
            <person name="Lipzen A."/>
            <person name="He G."/>
            <person name="Yan M."/>
            <person name="Ng V."/>
            <person name="Cullen D."/>
            <person name="Martin F."/>
            <person name="Rosso M.-N."/>
            <person name="Henrissat B."/>
            <person name="Hibbett D."/>
            <person name="Martinez A.T."/>
            <person name="Grigoriev I.V."/>
        </authorList>
    </citation>
    <scope>NUCLEOTIDE SEQUENCE</scope>
    <source>
        <strain evidence="7">CBS 506.95</strain>
    </source>
</reference>
<evidence type="ECO:0000256" key="5">
    <source>
        <dbReference type="HAMAP-Rule" id="MF_03012"/>
    </source>
</evidence>
<comment type="caution">
    <text evidence="7">The sequence shown here is derived from an EMBL/GenBank/DDBJ whole genome shotgun (WGS) entry which is preliminary data.</text>
</comment>
<evidence type="ECO:0000256" key="3">
    <source>
        <dbReference type="ARBA" id="ARBA00022540"/>
    </source>
</evidence>
<dbReference type="InterPro" id="IPR045237">
    <property type="entry name" value="COPS7/eIF3m"/>
</dbReference>
<accession>A0A9P6ET26</accession>
<proteinExistence type="inferred from homology"/>
<dbReference type="Proteomes" id="UP000807306">
    <property type="component" value="Unassembled WGS sequence"/>
</dbReference>
<sequence>MASTTDSVSIFTEGTFEEQIQELLTYLVRNRPDEERATFLGPFQNALKAGEGKPPLGEDEPKRKLILSKLLPDVKGLGDGTDKEAEGFFNLLFAHLFALHPAKSPEAKGYLETLLKTLSASPSDRLAVRCRILSNLFNALPRTSALRSSVYKTLLDLTASAGNLEALQLSKVEVERWLSDWDISNEEKSTFIKSIADAYKKTEQPDPSYEYFLLYVKSLPSSSEEVQKAAVDAIATALRLSDIFDFDPLFKLDAVIGAKNHELFGLLQIFLSGDFVDYKTWASSHPGSLEKYDIPSSELEHKIRLITLASLAFRHIGQNLPYAKIAEVIEVDISEVEIWAIDVIRAGLVWGKLSQTTQSLYITRATARTFEKEQWQALEKRLIAWKSGLAGILDVVAGAKRQGGGQAAAVA</sequence>
<dbReference type="InterPro" id="IPR040750">
    <property type="entry name" value="eIF3m_C_helix"/>
</dbReference>
<feature type="domain" description="PCI" evidence="6">
    <location>
        <begin position="205"/>
        <end position="367"/>
    </location>
</feature>